<proteinExistence type="predicted"/>
<evidence type="ECO:0000313" key="2">
    <source>
        <dbReference type="EMBL" id="RUO75377.1"/>
    </source>
</evidence>
<dbReference type="AlphaFoldDB" id="A0A432ZBN5"/>
<sequence length="78" mass="9091">MFLKRFYERNKFLIYIILAFIPSVLMALGIYWLISAIFFDEGEGWGWGTIGWVLLIFIGFWFVAAIANADKIFFGGKR</sequence>
<keyword evidence="1" id="KW-0472">Membrane</keyword>
<accession>A0A432ZBN5</accession>
<keyword evidence="3" id="KW-1185">Reference proteome</keyword>
<comment type="caution">
    <text evidence="2">The sequence shown here is derived from an EMBL/GenBank/DDBJ whole genome shotgun (WGS) entry which is preliminary data.</text>
</comment>
<name>A0A432ZBN5_9GAMM</name>
<feature type="transmembrane region" description="Helical" evidence="1">
    <location>
        <begin position="45"/>
        <end position="69"/>
    </location>
</feature>
<keyword evidence="1" id="KW-0812">Transmembrane</keyword>
<gene>
    <name evidence="2" type="ORF">CWI81_10415</name>
</gene>
<feature type="transmembrane region" description="Helical" evidence="1">
    <location>
        <begin position="12"/>
        <end position="39"/>
    </location>
</feature>
<dbReference type="Proteomes" id="UP000287908">
    <property type="component" value="Unassembled WGS sequence"/>
</dbReference>
<dbReference type="RefSeq" id="WP_126785250.1">
    <property type="nucleotide sequence ID" value="NZ_PIQF01000003.1"/>
</dbReference>
<reference evidence="2 3" key="1">
    <citation type="journal article" date="2011" name="Front. Microbiol.">
        <title>Genomic signatures of strain selection and enhancement in Bacillus atrophaeus var. globigii, a historical biowarfare simulant.</title>
        <authorList>
            <person name="Gibbons H.S."/>
            <person name="Broomall S.M."/>
            <person name="McNew L.A."/>
            <person name="Daligault H."/>
            <person name="Chapman C."/>
            <person name="Bruce D."/>
            <person name="Karavis M."/>
            <person name="Krepps M."/>
            <person name="McGregor P.A."/>
            <person name="Hong C."/>
            <person name="Park K.H."/>
            <person name="Akmal A."/>
            <person name="Feldman A."/>
            <person name="Lin J.S."/>
            <person name="Chang W.E."/>
            <person name="Higgs B.W."/>
            <person name="Demirev P."/>
            <person name="Lindquist J."/>
            <person name="Liem A."/>
            <person name="Fochler E."/>
            <person name="Read T.D."/>
            <person name="Tapia R."/>
            <person name="Johnson S."/>
            <person name="Bishop-Lilly K.A."/>
            <person name="Detter C."/>
            <person name="Han C."/>
            <person name="Sozhamannan S."/>
            <person name="Rosenzweig C.N."/>
            <person name="Skowronski E.W."/>
        </authorList>
    </citation>
    <scope>NUCLEOTIDE SEQUENCE [LARGE SCALE GENOMIC DNA]</scope>
    <source>
        <strain evidence="2 3">CL-SP19</strain>
    </source>
</reference>
<evidence type="ECO:0000256" key="1">
    <source>
        <dbReference type="SAM" id="Phobius"/>
    </source>
</evidence>
<dbReference type="OrthoDB" id="9979580at2"/>
<dbReference type="EMBL" id="PIQF01000003">
    <property type="protein sequence ID" value="RUO75377.1"/>
    <property type="molecule type" value="Genomic_DNA"/>
</dbReference>
<keyword evidence="1" id="KW-1133">Transmembrane helix</keyword>
<protein>
    <submittedName>
        <fullName evidence="2">Uncharacterized protein</fullName>
    </submittedName>
</protein>
<organism evidence="2 3">
    <name type="scientific">Idiomarina seosinensis</name>
    <dbReference type="NCBI Taxonomy" id="281739"/>
    <lineage>
        <taxon>Bacteria</taxon>
        <taxon>Pseudomonadati</taxon>
        <taxon>Pseudomonadota</taxon>
        <taxon>Gammaproteobacteria</taxon>
        <taxon>Alteromonadales</taxon>
        <taxon>Idiomarinaceae</taxon>
        <taxon>Idiomarina</taxon>
    </lineage>
</organism>
<evidence type="ECO:0000313" key="3">
    <source>
        <dbReference type="Proteomes" id="UP000287908"/>
    </source>
</evidence>